<dbReference type="GO" id="GO:0043066">
    <property type="term" value="P:negative regulation of apoptotic process"/>
    <property type="evidence" value="ECO:0007669"/>
    <property type="project" value="TreeGrafter"/>
</dbReference>
<dbReference type="SUPFAM" id="SSF48371">
    <property type="entry name" value="ARM repeat"/>
    <property type="match status" value="1"/>
</dbReference>
<dbReference type="PANTHER" id="PTHR12758:SF19">
    <property type="entry name" value="APOPTOSIS INHIBITOR 5"/>
    <property type="match status" value="1"/>
</dbReference>
<dbReference type="EMBL" id="CAXKWB010014359">
    <property type="protein sequence ID" value="CAL4110292.1"/>
    <property type="molecule type" value="Genomic_DNA"/>
</dbReference>
<evidence type="ECO:0008006" key="6">
    <source>
        <dbReference type="Google" id="ProtNLM"/>
    </source>
</evidence>
<accession>A0AAV2R1J5</accession>
<feature type="compositionally biased region" description="Basic and acidic residues" evidence="3">
    <location>
        <begin position="483"/>
        <end position="498"/>
    </location>
</feature>
<evidence type="ECO:0000313" key="4">
    <source>
        <dbReference type="EMBL" id="CAL4110292.1"/>
    </source>
</evidence>
<proteinExistence type="inferred from homology"/>
<organism evidence="4 5">
    <name type="scientific">Meganyctiphanes norvegica</name>
    <name type="common">Northern krill</name>
    <name type="synonym">Thysanopoda norvegica</name>
    <dbReference type="NCBI Taxonomy" id="48144"/>
    <lineage>
        <taxon>Eukaryota</taxon>
        <taxon>Metazoa</taxon>
        <taxon>Ecdysozoa</taxon>
        <taxon>Arthropoda</taxon>
        <taxon>Crustacea</taxon>
        <taxon>Multicrustacea</taxon>
        <taxon>Malacostraca</taxon>
        <taxon>Eumalacostraca</taxon>
        <taxon>Eucarida</taxon>
        <taxon>Euphausiacea</taxon>
        <taxon>Euphausiidae</taxon>
        <taxon>Meganyctiphanes</taxon>
    </lineage>
</organism>
<dbReference type="InterPro" id="IPR016024">
    <property type="entry name" value="ARM-type_fold"/>
</dbReference>
<evidence type="ECO:0000256" key="2">
    <source>
        <dbReference type="ARBA" id="ARBA00022703"/>
    </source>
</evidence>
<evidence type="ECO:0000256" key="3">
    <source>
        <dbReference type="SAM" id="MobiDB-lite"/>
    </source>
</evidence>
<sequence>MATLDRLYELYNVISDAKEDAGKHEKEFSEILTGVKGGAGERRLSSQFIAKFFKYFPNQQETALNALFDLCEDDDVSIRKQAIKDLPSLCRGRLELVPKVSDILAQLLQMEDPGELSAVQSSLVALLKTDSKGTLTGLFYQIQNSEDELVRERCARFLHGKVKTLGSDIFTPEIETLIVTESKKIIQSETTEEEFVLMMGILRELKSLQNSKGYLQMVELVAEQINLEKPLDITELENVHRFVSCMKTALPYFSPNVRSTLFLEYMWREIVPSIPAIEVAAGKDHPNVVLDLLKILAELVVNMGALDDVSAKVTLIYQRLLEVMPVPPEGDAATEALEGGVSLEFSRCECLLFTFHKLAKQVPEFLTEDEGKLKDFRTRLQYFARVCQAYQKRLREAIANKKGEELKTEENKIKLIALTTTANINSLIKDLFHQPPSYKALITLSWKPVKSLHVRSSSGAVNGAQKRHAPITFDGSNPNPKHAKGDRQIYAPPRDKYSARAGQYFGGSRGSRSRGRGFGSRGGFRSRGGYRGSGRGRF</sequence>
<dbReference type="InterPro" id="IPR008383">
    <property type="entry name" value="API5"/>
</dbReference>
<keyword evidence="2" id="KW-0053">Apoptosis</keyword>
<protein>
    <recommendedName>
        <fullName evidence="6">Apoptosis inhibitor 5</fullName>
    </recommendedName>
</protein>
<dbReference type="GO" id="GO:0005634">
    <property type="term" value="C:nucleus"/>
    <property type="evidence" value="ECO:0007669"/>
    <property type="project" value="TreeGrafter"/>
</dbReference>
<keyword evidence="5" id="KW-1185">Reference proteome</keyword>
<dbReference type="GO" id="GO:0003723">
    <property type="term" value="F:RNA binding"/>
    <property type="evidence" value="ECO:0007669"/>
    <property type="project" value="TreeGrafter"/>
</dbReference>
<dbReference type="InterPro" id="IPR011989">
    <property type="entry name" value="ARM-like"/>
</dbReference>
<dbReference type="GO" id="GO:0006915">
    <property type="term" value="P:apoptotic process"/>
    <property type="evidence" value="ECO:0007669"/>
    <property type="project" value="UniProtKB-KW"/>
</dbReference>
<evidence type="ECO:0000256" key="1">
    <source>
        <dbReference type="ARBA" id="ARBA00009515"/>
    </source>
</evidence>
<feature type="region of interest" description="Disordered" evidence="3">
    <location>
        <begin position="469"/>
        <end position="538"/>
    </location>
</feature>
<name>A0AAV2R1J5_MEGNR</name>
<dbReference type="PANTHER" id="PTHR12758">
    <property type="entry name" value="APOPTOSIS INHIBITOR 5-RELATED"/>
    <property type="match status" value="1"/>
</dbReference>
<dbReference type="Pfam" id="PF05918">
    <property type="entry name" value="API5"/>
    <property type="match status" value="1"/>
</dbReference>
<gene>
    <name evidence="4" type="ORF">MNOR_LOCUS19377</name>
</gene>
<feature type="compositionally biased region" description="Gly residues" evidence="3">
    <location>
        <begin position="516"/>
        <end position="538"/>
    </location>
</feature>
<dbReference type="Proteomes" id="UP001497623">
    <property type="component" value="Unassembled WGS sequence"/>
</dbReference>
<evidence type="ECO:0000313" key="5">
    <source>
        <dbReference type="Proteomes" id="UP001497623"/>
    </source>
</evidence>
<dbReference type="AlphaFoldDB" id="A0AAV2R1J5"/>
<dbReference type="Gene3D" id="1.25.10.10">
    <property type="entry name" value="Leucine-rich Repeat Variant"/>
    <property type="match status" value="1"/>
</dbReference>
<reference evidence="4 5" key="1">
    <citation type="submission" date="2024-05" db="EMBL/GenBank/DDBJ databases">
        <authorList>
            <person name="Wallberg A."/>
        </authorList>
    </citation>
    <scope>NUCLEOTIDE SEQUENCE [LARGE SCALE GENOMIC DNA]</scope>
</reference>
<comment type="similarity">
    <text evidence="1">Belongs to the API5 family.</text>
</comment>
<comment type="caution">
    <text evidence="4">The sequence shown here is derived from an EMBL/GenBank/DDBJ whole genome shotgun (WGS) entry which is preliminary data.</text>
</comment>